<name>A0ABV9G6J3_9ACTN</name>
<sequence>MAGSDREHPNQHDVRVDKVTISEEDRRLLGLWAADCVERVLPLFEAKAPCDTRPREAIEGIRAFVREGKRTGRLRSLAWAAHAAAREVGDPAATAAARAACYAAATPYIHPLATPHQSKHALGPAVYEARARELAAGDDARVGDEEIRWAIEHASPAVRELVRRMPVRSPGRSRLQALYYQLDAALRLPPSRPAFVGTREEFAVNEAAEHQQRTDAS</sequence>
<keyword evidence="3" id="KW-1185">Reference proteome</keyword>
<dbReference type="InterPro" id="IPR048667">
    <property type="entry name" value="Imm5-like"/>
</dbReference>
<evidence type="ECO:0000259" key="1">
    <source>
        <dbReference type="Pfam" id="PF21805"/>
    </source>
</evidence>
<reference evidence="3" key="1">
    <citation type="journal article" date="2019" name="Int. J. Syst. Evol. Microbiol.">
        <title>The Global Catalogue of Microorganisms (GCM) 10K type strain sequencing project: providing services to taxonomists for standard genome sequencing and annotation.</title>
        <authorList>
            <consortium name="The Broad Institute Genomics Platform"/>
            <consortium name="The Broad Institute Genome Sequencing Center for Infectious Disease"/>
            <person name="Wu L."/>
            <person name="Ma J."/>
        </authorList>
    </citation>
    <scope>NUCLEOTIDE SEQUENCE [LARGE SCALE GENOMIC DNA]</scope>
    <source>
        <strain evidence="3">CGMCC 4.7139</strain>
    </source>
</reference>
<protein>
    <submittedName>
        <fullName evidence="2">Immunity protein</fullName>
    </submittedName>
</protein>
<comment type="caution">
    <text evidence="2">The sequence shown here is derived from an EMBL/GenBank/DDBJ whole genome shotgun (WGS) entry which is preliminary data.</text>
</comment>
<evidence type="ECO:0000313" key="3">
    <source>
        <dbReference type="Proteomes" id="UP001595993"/>
    </source>
</evidence>
<evidence type="ECO:0000313" key="2">
    <source>
        <dbReference type="EMBL" id="MFC4609873.1"/>
    </source>
</evidence>
<gene>
    <name evidence="2" type="ORF">ACFO9E_18955</name>
</gene>
<feature type="domain" description="Imm-5-like" evidence="1">
    <location>
        <begin position="20"/>
        <end position="154"/>
    </location>
</feature>
<dbReference type="Pfam" id="PF21805">
    <property type="entry name" value="Imm5_like"/>
    <property type="match status" value="1"/>
</dbReference>
<organism evidence="2 3">
    <name type="scientific">Streptomyces maoxianensis</name>
    <dbReference type="NCBI Taxonomy" id="1459942"/>
    <lineage>
        <taxon>Bacteria</taxon>
        <taxon>Bacillati</taxon>
        <taxon>Actinomycetota</taxon>
        <taxon>Actinomycetes</taxon>
        <taxon>Kitasatosporales</taxon>
        <taxon>Streptomycetaceae</taxon>
        <taxon>Streptomyces</taxon>
    </lineage>
</organism>
<dbReference type="RefSeq" id="WP_381197168.1">
    <property type="nucleotide sequence ID" value="NZ_JBHSFE010000014.1"/>
</dbReference>
<dbReference type="EMBL" id="JBHSFE010000014">
    <property type="protein sequence ID" value="MFC4609873.1"/>
    <property type="molecule type" value="Genomic_DNA"/>
</dbReference>
<proteinExistence type="predicted"/>
<accession>A0ABV9G6J3</accession>
<dbReference type="Proteomes" id="UP001595993">
    <property type="component" value="Unassembled WGS sequence"/>
</dbReference>